<dbReference type="EMBL" id="CAUYUJ010016508">
    <property type="protein sequence ID" value="CAK0866108.1"/>
    <property type="molecule type" value="Genomic_DNA"/>
</dbReference>
<organism evidence="3 4">
    <name type="scientific">Prorocentrum cordatum</name>
    <dbReference type="NCBI Taxonomy" id="2364126"/>
    <lineage>
        <taxon>Eukaryota</taxon>
        <taxon>Sar</taxon>
        <taxon>Alveolata</taxon>
        <taxon>Dinophyceae</taxon>
        <taxon>Prorocentrales</taxon>
        <taxon>Prorocentraceae</taxon>
        <taxon>Prorocentrum</taxon>
    </lineage>
</organism>
<gene>
    <name evidence="3" type="ORF">PCOR1329_LOCUS53408</name>
</gene>
<keyword evidence="2" id="KW-1133">Transmembrane helix</keyword>
<feature type="region of interest" description="Disordered" evidence="1">
    <location>
        <begin position="260"/>
        <end position="337"/>
    </location>
</feature>
<evidence type="ECO:0000313" key="3">
    <source>
        <dbReference type="EMBL" id="CAK0866108.1"/>
    </source>
</evidence>
<keyword evidence="2" id="KW-0472">Membrane</keyword>
<reference evidence="3" key="1">
    <citation type="submission" date="2023-10" db="EMBL/GenBank/DDBJ databases">
        <authorList>
            <person name="Chen Y."/>
            <person name="Shah S."/>
            <person name="Dougan E. K."/>
            <person name="Thang M."/>
            <person name="Chan C."/>
        </authorList>
    </citation>
    <scope>NUCLEOTIDE SEQUENCE [LARGE SCALE GENOMIC DNA]</scope>
</reference>
<evidence type="ECO:0000256" key="2">
    <source>
        <dbReference type="SAM" id="Phobius"/>
    </source>
</evidence>
<accession>A0ABN9V0D2</accession>
<feature type="region of interest" description="Disordered" evidence="1">
    <location>
        <begin position="595"/>
        <end position="616"/>
    </location>
</feature>
<sequence>MGRGRRRRRRQEEEEYHPSALTTEDLRSGQAFQGIMNEAWGAARRRGQAGRQGVPEGVPPPAGRPASGDEPPGPELRKVEEAFANSIMANKIIATVKGIDVAASEANAWTLTGAMPTTFEVAMAESGKMGGTKDKLGFSAVAVHMQDKAYMACAESRRLFKTLLDAAVPLGQSTQFFEPVLLPCELWHSRSFSHHPEFRKHGLSYWSFKSLDDPRALGHPLTLWPWPHANLFFLYYRTEFGAPSVDWSFTTEARLSISEPAAEAGGSGAHELRGRGRRRAGKEAGHAGSPVRPPAHPRGQHPRSGEAAQLAARGDQEHPPLRPGGLRGPAGGRPRRAAVKDTIAAGAAAEPVALQGVEARGGGLQAAGDGDWGAPHTERCGRPDRPGAADAVPLPRAGVRRGPVGGVGGRRSGGRHRPVYRLLGPVWLVWQLRAGWQLHAKLLCSGRRLRLLAGSAELFAALMLSASALFSVLVIHQELQRMLLKEDMLLGYLQHAGGAACQGEACFSSSVAFAIRCGMLACPMAAGVAMTLLSHFQLAQKWGHVNLASHQVVAEIYQFLAGVGQSEDPSMDRKRFLHRLQSIVKDLSLAHSEDDHALSGSSADGFLSDPRELQRH</sequence>
<feature type="region of interest" description="Disordered" evidence="1">
    <location>
        <begin position="380"/>
        <end position="411"/>
    </location>
</feature>
<evidence type="ECO:0000256" key="1">
    <source>
        <dbReference type="SAM" id="MobiDB-lite"/>
    </source>
</evidence>
<keyword evidence="2" id="KW-0812">Transmembrane</keyword>
<proteinExistence type="predicted"/>
<evidence type="ECO:0000313" key="4">
    <source>
        <dbReference type="Proteomes" id="UP001189429"/>
    </source>
</evidence>
<feature type="transmembrane region" description="Helical" evidence="2">
    <location>
        <begin position="458"/>
        <end position="475"/>
    </location>
</feature>
<feature type="non-terminal residue" evidence="3">
    <location>
        <position position="616"/>
    </location>
</feature>
<name>A0ABN9V0D2_9DINO</name>
<feature type="region of interest" description="Disordered" evidence="1">
    <location>
        <begin position="1"/>
        <end position="76"/>
    </location>
</feature>
<dbReference type="Proteomes" id="UP001189429">
    <property type="component" value="Unassembled WGS sequence"/>
</dbReference>
<comment type="caution">
    <text evidence="3">The sequence shown here is derived from an EMBL/GenBank/DDBJ whole genome shotgun (WGS) entry which is preliminary data.</text>
</comment>
<protein>
    <submittedName>
        <fullName evidence="3">Uncharacterized protein</fullName>
    </submittedName>
</protein>
<keyword evidence="4" id="KW-1185">Reference proteome</keyword>
<feature type="compositionally biased region" description="Low complexity" evidence="1">
    <location>
        <begin position="392"/>
        <end position="402"/>
    </location>
</feature>